<keyword evidence="3" id="KW-1185">Reference proteome</keyword>
<accession>A0AAD9NVC9</accession>
<sequence length="312" mass="36207">MIVGQPKCGTTDFYYALQMHPDVVRCNIKEPHWWTRQRKKTKKATLGRYGAYFSGAAEHIQEVTQITASGERIHPVVTGEASASTFWDMSYWRMMPENRGCDEPQYMTAHYVKHILPDVKIMVILRNPIDRLLSDSFYFSFAKTMDMFHSQVVKSVAILRSCFQQREAQRCLTDNAVTSQLKARVHLGLYHVFLVTWLKVFPRSQVKVVQLEEYSRNRTSAMNDIFTFLDLDPLPASEAVRLQEARVRNKRPKKKRARSMLNETRILLEQFYRPFNERLASLLGDDKFLWNTSLPLVTARAAEPTVIALLLL</sequence>
<dbReference type="InterPro" id="IPR052654">
    <property type="entry name" value="CS_Sulfotransferase"/>
</dbReference>
<proteinExistence type="predicted"/>
<dbReference type="SUPFAM" id="SSF52540">
    <property type="entry name" value="P-loop containing nucleoside triphosphate hydrolases"/>
    <property type="match status" value="1"/>
</dbReference>
<evidence type="ECO:0000259" key="1">
    <source>
        <dbReference type="Pfam" id="PF00685"/>
    </source>
</evidence>
<dbReference type="GO" id="GO:0050659">
    <property type="term" value="F:N-acetylgalactosamine 4-sulfate 6-O-sulfotransferase activity"/>
    <property type="evidence" value="ECO:0007669"/>
    <property type="project" value="TreeGrafter"/>
</dbReference>
<dbReference type="Pfam" id="PF00685">
    <property type="entry name" value="Sulfotransfer_1"/>
    <property type="match status" value="1"/>
</dbReference>
<dbReference type="PANTHER" id="PTHR15723">
    <property type="entry name" value="CARBOHYDRATE SULFOTRANSFERASE 15"/>
    <property type="match status" value="1"/>
</dbReference>
<evidence type="ECO:0000313" key="2">
    <source>
        <dbReference type="EMBL" id="KAK2180939.1"/>
    </source>
</evidence>
<feature type="domain" description="Sulfotransferase" evidence="1">
    <location>
        <begin position="1"/>
        <end position="256"/>
    </location>
</feature>
<dbReference type="InterPro" id="IPR027417">
    <property type="entry name" value="P-loop_NTPase"/>
</dbReference>
<dbReference type="Gene3D" id="3.40.50.300">
    <property type="entry name" value="P-loop containing nucleotide triphosphate hydrolases"/>
    <property type="match status" value="1"/>
</dbReference>
<evidence type="ECO:0000313" key="3">
    <source>
        <dbReference type="Proteomes" id="UP001209878"/>
    </source>
</evidence>
<organism evidence="2 3">
    <name type="scientific">Ridgeia piscesae</name>
    <name type="common">Tubeworm</name>
    <dbReference type="NCBI Taxonomy" id="27915"/>
    <lineage>
        <taxon>Eukaryota</taxon>
        <taxon>Metazoa</taxon>
        <taxon>Spiralia</taxon>
        <taxon>Lophotrochozoa</taxon>
        <taxon>Annelida</taxon>
        <taxon>Polychaeta</taxon>
        <taxon>Sedentaria</taxon>
        <taxon>Canalipalpata</taxon>
        <taxon>Sabellida</taxon>
        <taxon>Siboglinidae</taxon>
        <taxon>Ridgeia</taxon>
    </lineage>
</organism>
<dbReference type="Proteomes" id="UP001209878">
    <property type="component" value="Unassembled WGS sequence"/>
</dbReference>
<dbReference type="InterPro" id="IPR000863">
    <property type="entry name" value="Sulfotransferase_dom"/>
</dbReference>
<reference evidence="2" key="1">
    <citation type="journal article" date="2023" name="Mol. Biol. Evol.">
        <title>Third-Generation Sequencing Reveals the Adaptive Role of the Epigenome in Three Deep-Sea Polychaetes.</title>
        <authorList>
            <person name="Perez M."/>
            <person name="Aroh O."/>
            <person name="Sun Y."/>
            <person name="Lan Y."/>
            <person name="Juniper S.K."/>
            <person name="Young C.R."/>
            <person name="Angers B."/>
            <person name="Qian P.Y."/>
        </authorList>
    </citation>
    <scope>NUCLEOTIDE SEQUENCE</scope>
    <source>
        <strain evidence="2">R07B-5</strain>
    </source>
</reference>
<dbReference type="PANTHER" id="PTHR15723:SF0">
    <property type="entry name" value="CARBOHYDRATE SULFOTRANSFERASE 15"/>
    <property type="match status" value="1"/>
</dbReference>
<dbReference type="EMBL" id="JAODUO010000419">
    <property type="protein sequence ID" value="KAK2180939.1"/>
    <property type="molecule type" value="Genomic_DNA"/>
</dbReference>
<protein>
    <recommendedName>
        <fullName evidence="1">Sulfotransferase domain-containing protein</fullName>
    </recommendedName>
</protein>
<dbReference type="GO" id="GO:0019319">
    <property type="term" value="P:hexose biosynthetic process"/>
    <property type="evidence" value="ECO:0007669"/>
    <property type="project" value="TreeGrafter"/>
</dbReference>
<comment type="caution">
    <text evidence="2">The sequence shown here is derived from an EMBL/GenBank/DDBJ whole genome shotgun (WGS) entry which is preliminary data.</text>
</comment>
<gene>
    <name evidence="2" type="ORF">NP493_419g02005</name>
</gene>
<dbReference type="AlphaFoldDB" id="A0AAD9NVC9"/>
<name>A0AAD9NVC9_RIDPI</name>